<evidence type="ECO:0000313" key="3">
    <source>
        <dbReference type="Proteomes" id="UP001501410"/>
    </source>
</evidence>
<accession>A0ABP8MKG9</accession>
<evidence type="ECO:0000313" key="2">
    <source>
        <dbReference type="EMBL" id="GAA4450923.1"/>
    </source>
</evidence>
<keyword evidence="3" id="KW-1185">Reference proteome</keyword>
<evidence type="ECO:0000256" key="1">
    <source>
        <dbReference type="SAM" id="Phobius"/>
    </source>
</evidence>
<reference evidence="3" key="1">
    <citation type="journal article" date="2019" name="Int. J. Syst. Evol. Microbiol.">
        <title>The Global Catalogue of Microorganisms (GCM) 10K type strain sequencing project: providing services to taxonomists for standard genome sequencing and annotation.</title>
        <authorList>
            <consortium name="The Broad Institute Genomics Platform"/>
            <consortium name="The Broad Institute Genome Sequencing Center for Infectious Disease"/>
            <person name="Wu L."/>
            <person name="Ma J."/>
        </authorList>
    </citation>
    <scope>NUCLEOTIDE SEQUENCE [LARGE SCALE GENOMIC DNA]</scope>
    <source>
        <strain evidence="3">JCM 31921</strain>
    </source>
</reference>
<feature type="transmembrane region" description="Helical" evidence="1">
    <location>
        <begin position="319"/>
        <end position="335"/>
    </location>
</feature>
<organism evidence="2 3">
    <name type="scientific">Rurimicrobium arvi</name>
    <dbReference type="NCBI Taxonomy" id="2049916"/>
    <lineage>
        <taxon>Bacteria</taxon>
        <taxon>Pseudomonadati</taxon>
        <taxon>Bacteroidota</taxon>
        <taxon>Chitinophagia</taxon>
        <taxon>Chitinophagales</taxon>
        <taxon>Chitinophagaceae</taxon>
        <taxon>Rurimicrobium</taxon>
    </lineage>
</organism>
<feature type="transmembrane region" description="Helical" evidence="1">
    <location>
        <begin position="136"/>
        <end position="158"/>
    </location>
</feature>
<feature type="transmembrane region" description="Helical" evidence="1">
    <location>
        <begin position="402"/>
        <end position="423"/>
    </location>
</feature>
<feature type="transmembrane region" description="Helical" evidence="1">
    <location>
        <begin position="370"/>
        <end position="390"/>
    </location>
</feature>
<feature type="transmembrane region" description="Helical" evidence="1">
    <location>
        <begin position="221"/>
        <end position="244"/>
    </location>
</feature>
<dbReference type="EMBL" id="BAABEZ010000004">
    <property type="protein sequence ID" value="GAA4450923.1"/>
    <property type="molecule type" value="Genomic_DNA"/>
</dbReference>
<dbReference type="Proteomes" id="UP001501410">
    <property type="component" value="Unassembled WGS sequence"/>
</dbReference>
<name>A0ABP8MKG9_9BACT</name>
<comment type="caution">
    <text evidence="2">The sequence shown here is derived from an EMBL/GenBank/DDBJ whole genome shotgun (WGS) entry which is preliminary data.</text>
</comment>
<keyword evidence="1" id="KW-0812">Transmembrane</keyword>
<feature type="transmembrane region" description="Helical" evidence="1">
    <location>
        <begin position="164"/>
        <end position="185"/>
    </location>
</feature>
<evidence type="ECO:0008006" key="4">
    <source>
        <dbReference type="Google" id="ProtNLM"/>
    </source>
</evidence>
<feature type="transmembrane region" description="Helical" evidence="1">
    <location>
        <begin position="265"/>
        <end position="284"/>
    </location>
</feature>
<sequence length="455" mass="52601">MVILADCKFILKKSLLAVLLFAIATLTADFLQERWKSDPLTKWDGSGYYLYLPATFIYHDLLEMKFYDSLDKEYKFSPGFNGQYALYPQPATGRLLNKYALGTALGEMPLFFVADYWCTHVDSHYKADGYSPPYQMAIVFSNVLWSIIGLLILAFPLRRLFSDTVTALCLLGIGMGTNLLVYSTIDMGMSHAWMFLLVSGVIFFTEKLYRTSSRGSAVGLGLFLGLVFISRPVDALILLVPLTWPLQQRGNLRARLAFWRNHLSQLLLVMLAGLAASSPLLLYWKATSGHWLHFSYEEERFIFTDPQIIKGLFSYQKGWFVYTPLAFIACLGMFLHRKERRSLMLPVYWFLPLFIYVVFSWQHWSYGWGFGARPMIDALPVVAIALAAILEWALQKNIFTRALITMMLGFCIWLNIYQTFQYYNGTIHGYLMNKEYYWRIWNRMHVGDEDRKLLG</sequence>
<protein>
    <recommendedName>
        <fullName evidence="4">Glycosyltransferase RgtA/B/C/D-like domain-containing protein</fullName>
    </recommendedName>
</protein>
<keyword evidence="1" id="KW-1133">Transmembrane helix</keyword>
<gene>
    <name evidence="2" type="ORF">GCM10023092_07660</name>
</gene>
<keyword evidence="1" id="KW-0472">Membrane</keyword>
<proteinExistence type="predicted"/>
<feature type="transmembrane region" description="Helical" evidence="1">
    <location>
        <begin position="347"/>
        <end position="364"/>
    </location>
</feature>